<dbReference type="Proteomes" id="UP001479436">
    <property type="component" value="Unassembled WGS sequence"/>
</dbReference>
<evidence type="ECO:0000313" key="3">
    <source>
        <dbReference type="Proteomes" id="UP001479436"/>
    </source>
</evidence>
<accession>A0ABR2VMJ3</accession>
<dbReference type="EMBL" id="JASJQH010009156">
    <property type="protein sequence ID" value="KAK9680934.1"/>
    <property type="molecule type" value="Genomic_DNA"/>
</dbReference>
<proteinExistence type="predicted"/>
<protein>
    <submittedName>
        <fullName evidence="2">Uncharacterized protein</fullName>
    </submittedName>
</protein>
<feature type="coiled-coil region" evidence="1">
    <location>
        <begin position="5"/>
        <end position="32"/>
    </location>
</feature>
<evidence type="ECO:0000256" key="1">
    <source>
        <dbReference type="SAM" id="Coils"/>
    </source>
</evidence>
<dbReference type="Gene3D" id="1.10.287.370">
    <property type="match status" value="1"/>
</dbReference>
<dbReference type="InterPro" id="IPR009053">
    <property type="entry name" value="Prefoldin"/>
</dbReference>
<gene>
    <name evidence="2" type="ORF">K7432_015798</name>
</gene>
<dbReference type="SUPFAM" id="SSF46579">
    <property type="entry name" value="Prefoldin"/>
    <property type="match status" value="1"/>
</dbReference>
<organism evidence="2 3">
    <name type="scientific">Basidiobolus ranarum</name>
    <dbReference type="NCBI Taxonomy" id="34480"/>
    <lineage>
        <taxon>Eukaryota</taxon>
        <taxon>Fungi</taxon>
        <taxon>Fungi incertae sedis</taxon>
        <taxon>Zoopagomycota</taxon>
        <taxon>Entomophthoromycotina</taxon>
        <taxon>Basidiobolomycetes</taxon>
        <taxon>Basidiobolales</taxon>
        <taxon>Basidiobolaceae</taxon>
        <taxon>Basidiobolus</taxon>
    </lineage>
</organism>
<name>A0ABR2VMJ3_9FUNG</name>
<reference evidence="2 3" key="1">
    <citation type="submission" date="2023-04" db="EMBL/GenBank/DDBJ databases">
        <title>Genome of Basidiobolus ranarum AG-B5.</title>
        <authorList>
            <person name="Stajich J.E."/>
            <person name="Carter-House D."/>
            <person name="Gryganskyi A."/>
        </authorList>
    </citation>
    <scope>NUCLEOTIDE SEQUENCE [LARGE SCALE GENOMIC DNA]</scope>
    <source>
        <strain evidence="2 3">AG-B5</strain>
    </source>
</reference>
<keyword evidence="3" id="KW-1185">Reference proteome</keyword>
<evidence type="ECO:0000313" key="2">
    <source>
        <dbReference type="EMBL" id="KAK9680934.1"/>
    </source>
</evidence>
<sequence length="86" mass="9986">MNLEVNTKKAKLAQLEHELQEVNILNGELSSLKPKSRVYEKWTSTSTLFFLADKRANVTSNKKKQEIQLANEIKRLKEDITKLEKN</sequence>
<keyword evidence="1" id="KW-0175">Coiled coil</keyword>
<comment type="caution">
    <text evidence="2">The sequence shown here is derived from an EMBL/GenBank/DDBJ whole genome shotgun (WGS) entry which is preliminary data.</text>
</comment>